<organism evidence="2 3">
    <name type="scientific">Tepidimicrobium xylanilyticum</name>
    <dbReference type="NCBI Taxonomy" id="1123352"/>
    <lineage>
        <taxon>Bacteria</taxon>
        <taxon>Bacillati</taxon>
        <taxon>Bacillota</taxon>
        <taxon>Tissierellia</taxon>
        <taxon>Tissierellales</taxon>
        <taxon>Tepidimicrobiaceae</taxon>
        <taxon>Tepidimicrobium</taxon>
    </lineage>
</organism>
<dbReference type="InterPro" id="IPR004699">
    <property type="entry name" value="PTS_IID_sorb"/>
</dbReference>
<dbReference type="PIRSF" id="PIRSF038321">
    <property type="entry name" value="PTS_glc_srb_IIC"/>
    <property type="match status" value="1"/>
</dbReference>
<proteinExistence type="predicted"/>
<dbReference type="GO" id="GO:0009401">
    <property type="term" value="P:phosphoenolpyruvate-dependent sugar phosphotransferase system"/>
    <property type="evidence" value="ECO:0007669"/>
    <property type="project" value="InterPro"/>
</dbReference>
<sequence length="190" mass="21005">MSFLTNFAQGFIDLLNEGASTFVGMVSGILPAALVALVFMNTIVALIGPERVENFFKKTAGRSVIIRYLVMPFLSNFFFSNPTAFMMGKYLPEKYKPGYFEAVNSLNMAPMMSLFPHVNPAELYVWLGVASGITKLGLPIGPLAIRVFFIGLATTTLKAFVIEKISNRLAKSKGIDWDVLEEEKVNYAEV</sequence>
<dbReference type="GO" id="GO:0016020">
    <property type="term" value="C:membrane"/>
    <property type="evidence" value="ECO:0007669"/>
    <property type="project" value="InterPro"/>
</dbReference>
<dbReference type="EMBL" id="FNNG01000004">
    <property type="protein sequence ID" value="SDW75597.1"/>
    <property type="molecule type" value="Genomic_DNA"/>
</dbReference>
<protein>
    <submittedName>
        <fullName evidence="2">PTS system, glucitol/sorbitol-specific IIC component</fullName>
    </submittedName>
</protein>
<keyword evidence="1" id="KW-0812">Transmembrane</keyword>
<dbReference type="PROSITE" id="PS51107">
    <property type="entry name" value="PTS_EIIC_TYPE_5"/>
    <property type="match status" value="1"/>
</dbReference>
<reference evidence="2 3" key="1">
    <citation type="submission" date="2016-10" db="EMBL/GenBank/DDBJ databases">
        <authorList>
            <person name="de Groot N.N."/>
        </authorList>
    </citation>
    <scope>NUCLEOTIDE SEQUENCE [LARGE SCALE GENOMIC DNA]</scope>
    <source>
        <strain evidence="2 3">DSM 23310</strain>
    </source>
</reference>
<evidence type="ECO:0000256" key="1">
    <source>
        <dbReference type="SAM" id="Phobius"/>
    </source>
</evidence>
<dbReference type="NCBIfam" id="TIGR00821">
    <property type="entry name" value="EII-GUT"/>
    <property type="match status" value="1"/>
</dbReference>
<keyword evidence="1" id="KW-1133">Transmembrane helix</keyword>
<dbReference type="AlphaFoldDB" id="A0A1H2W4Z4"/>
<dbReference type="OrthoDB" id="9799765at2"/>
<dbReference type="RefSeq" id="WP_093751747.1">
    <property type="nucleotide sequence ID" value="NZ_FNNG01000004.1"/>
</dbReference>
<dbReference type="Pfam" id="PF03608">
    <property type="entry name" value="EII-GUT"/>
    <property type="match status" value="1"/>
</dbReference>
<feature type="transmembrane region" description="Helical" evidence="1">
    <location>
        <begin position="68"/>
        <end position="87"/>
    </location>
</feature>
<dbReference type="PANTHER" id="PTHR40399">
    <property type="entry name" value="PTS SYSTEM GLUCITOL/SORBITOL-SPECIFIC EIIC COMPONENT"/>
    <property type="match status" value="1"/>
</dbReference>
<gene>
    <name evidence="2" type="ORF">SAMN05660923_01166</name>
</gene>
<evidence type="ECO:0000313" key="3">
    <source>
        <dbReference type="Proteomes" id="UP000198828"/>
    </source>
</evidence>
<name>A0A1H2W4Z4_9FIRM</name>
<feature type="transmembrane region" description="Helical" evidence="1">
    <location>
        <begin position="20"/>
        <end position="47"/>
    </location>
</feature>
<keyword evidence="1" id="KW-0472">Membrane</keyword>
<evidence type="ECO:0000313" key="2">
    <source>
        <dbReference type="EMBL" id="SDW75597.1"/>
    </source>
</evidence>
<feature type="transmembrane region" description="Helical" evidence="1">
    <location>
        <begin position="143"/>
        <end position="161"/>
    </location>
</feature>
<keyword evidence="3" id="KW-1185">Reference proteome</keyword>
<dbReference type="PANTHER" id="PTHR40399:SF1">
    <property type="entry name" value="PTS SYSTEM GLUCITOL_SORBITOL-SPECIFIC EIIC COMPONENT"/>
    <property type="match status" value="1"/>
</dbReference>
<accession>A0A1H2W4Z4</accession>
<dbReference type="Proteomes" id="UP000198828">
    <property type="component" value="Unassembled WGS sequence"/>
</dbReference>